<dbReference type="PANTHER" id="PTHR47870:SF4">
    <property type="entry name" value="CYTOCHROME C-TYPE BIOGENESIS PROTEIN CYCH"/>
    <property type="match status" value="1"/>
</dbReference>
<feature type="transmembrane region" description="Helical" evidence="6">
    <location>
        <begin position="6"/>
        <end position="26"/>
    </location>
</feature>
<accession>A0A4Z1BT96</accession>
<evidence type="ECO:0000256" key="1">
    <source>
        <dbReference type="ARBA" id="ARBA00004196"/>
    </source>
</evidence>
<evidence type="ECO:0000259" key="7">
    <source>
        <dbReference type="Pfam" id="PF23892"/>
    </source>
</evidence>
<keyword evidence="2" id="KW-0677">Repeat</keyword>
<organism evidence="9 10">
    <name type="scientific">Marinobacter confluentis</name>
    <dbReference type="NCBI Taxonomy" id="1697557"/>
    <lineage>
        <taxon>Bacteria</taxon>
        <taxon>Pseudomonadati</taxon>
        <taxon>Pseudomonadota</taxon>
        <taxon>Gammaproteobacteria</taxon>
        <taxon>Pseudomonadales</taxon>
        <taxon>Marinobacteraceae</taxon>
        <taxon>Marinobacter</taxon>
    </lineage>
</organism>
<evidence type="ECO:0000256" key="2">
    <source>
        <dbReference type="ARBA" id="ARBA00022737"/>
    </source>
</evidence>
<name>A0A4Z1BT96_9GAMM</name>
<keyword evidence="6" id="KW-0812">Transmembrane</keyword>
<reference evidence="9 10" key="1">
    <citation type="submission" date="2019-04" db="EMBL/GenBank/DDBJ databases">
        <authorList>
            <person name="Park S."/>
            <person name="Yoon J.-H."/>
        </authorList>
    </citation>
    <scope>NUCLEOTIDE SEQUENCE [LARGE SCALE GENOMIC DNA]</scope>
    <source>
        <strain evidence="9 10">HJM-18</strain>
    </source>
</reference>
<feature type="domain" description="Cytochrome c-type biogenesis protein H Ig-like" evidence="7">
    <location>
        <begin position="318"/>
        <end position="430"/>
    </location>
</feature>
<dbReference type="InterPro" id="IPR019734">
    <property type="entry name" value="TPR_rpt"/>
</dbReference>
<keyword evidence="6" id="KW-1133">Transmembrane helix</keyword>
<evidence type="ECO:0000256" key="4">
    <source>
        <dbReference type="ARBA" id="ARBA00022803"/>
    </source>
</evidence>
<dbReference type="Pfam" id="PF23892">
    <property type="entry name" value="Ig_CycH"/>
    <property type="match status" value="1"/>
</dbReference>
<keyword evidence="4 5" id="KW-0802">TPR repeat</keyword>
<dbReference type="Proteomes" id="UP000298325">
    <property type="component" value="Unassembled WGS sequence"/>
</dbReference>
<dbReference type="EMBL" id="SRPF01000001">
    <property type="protein sequence ID" value="TGN41265.1"/>
    <property type="molecule type" value="Genomic_DNA"/>
</dbReference>
<proteinExistence type="predicted"/>
<dbReference type="InterPro" id="IPR011990">
    <property type="entry name" value="TPR-like_helical_dom_sf"/>
</dbReference>
<keyword evidence="3" id="KW-0201">Cytochrome c-type biogenesis</keyword>
<comment type="subcellular location">
    <subcellularLocation>
        <location evidence="1">Cell envelope</location>
    </subcellularLocation>
</comment>
<evidence type="ECO:0000256" key="6">
    <source>
        <dbReference type="SAM" id="Phobius"/>
    </source>
</evidence>
<sequence>MTQTFWLTASVLILLALCFIVAPLVFHRSGRRAALDLRNQNLLAYRSRLAELDRELEAGTLDQESYQQLRDELIGSLTDDVPDADRGMLDSPNMMKGGRSARVVVLACLIAIPAAAVFFYERWGYMGELEQFLTMQEMAASDGDRRGQMQGLAEQLREKLEASPGNTDGWAMLGRTYMTLEQYPDAAWAFERLAESIEEDPQREATAWGLSAQALFFQSEGQPGGEVQRAIENARAINPDEVNSLGLLGITAFSQQQYEDALNYWERILEVAPDHPQVASIRQGIEEAYQRLGQEMPTTEMPSTAGSADGQGSAGVLVKVEIDPAFADDIADDTALFVFARPVDATGGAPLAVARLTAGQLPAVVRLDDRNAMSPQARISDAESVRVQARLSRSGNAMPQAGDWQGQIDEPVVVQENAGAASEPVTLVIDTQLTN</sequence>
<dbReference type="GO" id="GO:0030313">
    <property type="term" value="C:cell envelope"/>
    <property type="evidence" value="ECO:0007669"/>
    <property type="project" value="UniProtKB-SubCell"/>
</dbReference>
<keyword evidence="6" id="KW-0472">Membrane</keyword>
<dbReference type="Pfam" id="PF23914">
    <property type="entry name" value="TPR_CcmH_CycH"/>
    <property type="match status" value="1"/>
</dbReference>
<dbReference type="NCBIfam" id="TIGR03142">
    <property type="entry name" value="cytochro_ccmI"/>
    <property type="match status" value="1"/>
</dbReference>
<dbReference type="InterPro" id="IPR017560">
    <property type="entry name" value="Cyt_c_biogenesis_CcmI"/>
</dbReference>
<dbReference type="InterPro" id="IPR056412">
    <property type="entry name" value="Ig_CycH"/>
</dbReference>
<dbReference type="SUPFAM" id="SSF48452">
    <property type="entry name" value="TPR-like"/>
    <property type="match status" value="1"/>
</dbReference>
<evidence type="ECO:0000313" key="9">
    <source>
        <dbReference type="EMBL" id="TGN41265.1"/>
    </source>
</evidence>
<dbReference type="OrthoDB" id="9776053at2"/>
<evidence type="ECO:0000256" key="5">
    <source>
        <dbReference type="PROSITE-ProRule" id="PRU00339"/>
    </source>
</evidence>
<evidence type="ECO:0000256" key="3">
    <source>
        <dbReference type="ARBA" id="ARBA00022748"/>
    </source>
</evidence>
<keyword evidence="10" id="KW-1185">Reference proteome</keyword>
<dbReference type="SMART" id="SM00028">
    <property type="entry name" value="TPR"/>
    <property type="match status" value="2"/>
</dbReference>
<feature type="domain" description="Cytochrome c-type biogenesis protein H TPR" evidence="8">
    <location>
        <begin position="147"/>
        <end position="274"/>
    </location>
</feature>
<dbReference type="InterPro" id="IPR051263">
    <property type="entry name" value="C-type_cytochrome_biogenesis"/>
</dbReference>
<dbReference type="Gene3D" id="1.25.40.10">
    <property type="entry name" value="Tetratricopeptide repeat domain"/>
    <property type="match status" value="1"/>
</dbReference>
<feature type="transmembrane region" description="Helical" evidence="6">
    <location>
        <begin position="103"/>
        <end position="120"/>
    </location>
</feature>
<feature type="repeat" description="TPR" evidence="5">
    <location>
        <begin position="242"/>
        <end position="275"/>
    </location>
</feature>
<dbReference type="InterPro" id="IPR056413">
    <property type="entry name" value="TPR_CcmH_CycH"/>
</dbReference>
<dbReference type="AlphaFoldDB" id="A0A4Z1BT96"/>
<dbReference type="GO" id="GO:0005886">
    <property type="term" value="C:plasma membrane"/>
    <property type="evidence" value="ECO:0007669"/>
    <property type="project" value="TreeGrafter"/>
</dbReference>
<evidence type="ECO:0000313" key="10">
    <source>
        <dbReference type="Proteomes" id="UP000298325"/>
    </source>
</evidence>
<dbReference type="RefSeq" id="WP_135801651.1">
    <property type="nucleotide sequence ID" value="NZ_SRPF01000001.1"/>
</dbReference>
<protein>
    <submittedName>
        <fullName evidence="9">C-type cytochrome biogenesis protein CcmI</fullName>
    </submittedName>
</protein>
<dbReference type="PROSITE" id="PS50005">
    <property type="entry name" value="TPR"/>
    <property type="match status" value="1"/>
</dbReference>
<dbReference type="PANTHER" id="PTHR47870">
    <property type="entry name" value="CYTOCHROME C-TYPE BIOGENESIS PROTEIN CCMH"/>
    <property type="match status" value="1"/>
</dbReference>
<comment type="caution">
    <text evidence="9">The sequence shown here is derived from an EMBL/GenBank/DDBJ whole genome shotgun (WGS) entry which is preliminary data.</text>
</comment>
<gene>
    <name evidence="9" type="primary">ccmI</name>
    <name evidence="9" type="ORF">E5Q11_01545</name>
</gene>
<evidence type="ECO:0000259" key="8">
    <source>
        <dbReference type="Pfam" id="PF23914"/>
    </source>
</evidence>
<dbReference type="GO" id="GO:0017004">
    <property type="term" value="P:cytochrome complex assembly"/>
    <property type="evidence" value="ECO:0007669"/>
    <property type="project" value="UniProtKB-KW"/>
</dbReference>